<dbReference type="PANTHER" id="PTHR42788">
    <property type="entry name" value="TAURINE IMPORT ATP-BINDING PROTEIN-RELATED"/>
    <property type="match status" value="1"/>
</dbReference>
<keyword evidence="4 5" id="KW-0067">ATP-binding</keyword>
<dbReference type="PANTHER" id="PTHR42788:SF19">
    <property type="entry name" value="ALIPHATIC SULFONATES IMPORT ATP-BINDING PROTEIN SSUB 2"/>
    <property type="match status" value="1"/>
</dbReference>
<reference evidence="5 6" key="1">
    <citation type="submission" date="2018-11" db="EMBL/GenBank/DDBJ databases">
        <title>Complete Genome Sequence of Vbrio mediterranei 117-T6: a Potential Pathogen Bacteria Isolated from the Conchocelis of Pyropia.</title>
        <authorList>
            <person name="Liu Q."/>
        </authorList>
    </citation>
    <scope>NUCLEOTIDE SEQUENCE [LARGE SCALE GENOMIC DNA]</scope>
    <source>
        <strain evidence="5 6">117-T6</strain>
    </source>
</reference>
<evidence type="ECO:0000256" key="2">
    <source>
        <dbReference type="ARBA" id="ARBA00022448"/>
    </source>
</evidence>
<dbReference type="EMBL" id="CP033577">
    <property type="protein sequence ID" value="AYV20841.1"/>
    <property type="molecule type" value="Genomic_DNA"/>
</dbReference>
<dbReference type="GO" id="GO:0005524">
    <property type="term" value="F:ATP binding"/>
    <property type="evidence" value="ECO:0007669"/>
    <property type="project" value="UniProtKB-KW"/>
</dbReference>
<keyword evidence="3" id="KW-0547">Nucleotide-binding</keyword>
<evidence type="ECO:0000256" key="3">
    <source>
        <dbReference type="ARBA" id="ARBA00022741"/>
    </source>
</evidence>
<dbReference type="Proteomes" id="UP000279760">
    <property type="component" value="Chromosome 1"/>
</dbReference>
<comment type="similarity">
    <text evidence="1">Belongs to the ABC transporter superfamily.</text>
</comment>
<dbReference type="PROSITE" id="PS00211">
    <property type="entry name" value="ABC_TRANSPORTER_1"/>
    <property type="match status" value="1"/>
</dbReference>
<dbReference type="InterPro" id="IPR027417">
    <property type="entry name" value="P-loop_NTPase"/>
</dbReference>
<dbReference type="AlphaFoldDB" id="A0A3G4VCE8"/>
<dbReference type="SUPFAM" id="SSF52540">
    <property type="entry name" value="P-loop containing nucleoside triphosphate hydrolases"/>
    <property type="match status" value="1"/>
</dbReference>
<organism evidence="5 6">
    <name type="scientific">Vibrio mediterranei</name>
    <dbReference type="NCBI Taxonomy" id="689"/>
    <lineage>
        <taxon>Bacteria</taxon>
        <taxon>Pseudomonadati</taxon>
        <taxon>Pseudomonadota</taxon>
        <taxon>Gammaproteobacteria</taxon>
        <taxon>Vibrionales</taxon>
        <taxon>Vibrionaceae</taxon>
        <taxon>Vibrio</taxon>
    </lineage>
</organism>
<evidence type="ECO:0000313" key="5">
    <source>
        <dbReference type="EMBL" id="AYV20841.1"/>
    </source>
</evidence>
<protein>
    <submittedName>
        <fullName evidence="5">ABC transporter ATP-binding protein</fullName>
    </submittedName>
</protein>
<dbReference type="InterPro" id="IPR017871">
    <property type="entry name" value="ABC_transporter-like_CS"/>
</dbReference>
<accession>A0A3G4VCE8</accession>
<keyword evidence="2" id="KW-0813">Transport</keyword>
<dbReference type="InterPro" id="IPR003439">
    <property type="entry name" value="ABC_transporter-like_ATP-bd"/>
</dbReference>
<dbReference type="Gene3D" id="3.40.50.300">
    <property type="entry name" value="P-loop containing nucleotide triphosphate hydrolases"/>
    <property type="match status" value="1"/>
</dbReference>
<dbReference type="RefSeq" id="WP_031493799.1">
    <property type="nucleotide sequence ID" value="NZ_CP033577.1"/>
</dbReference>
<dbReference type="SMART" id="SM00382">
    <property type="entry name" value="AAA"/>
    <property type="match status" value="1"/>
</dbReference>
<dbReference type="GO" id="GO:0016887">
    <property type="term" value="F:ATP hydrolysis activity"/>
    <property type="evidence" value="ECO:0007669"/>
    <property type="project" value="InterPro"/>
</dbReference>
<evidence type="ECO:0000256" key="1">
    <source>
        <dbReference type="ARBA" id="ARBA00005417"/>
    </source>
</evidence>
<dbReference type="Pfam" id="PF00005">
    <property type="entry name" value="ABC_tran"/>
    <property type="match status" value="1"/>
</dbReference>
<dbReference type="InterPro" id="IPR050166">
    <property type="entry name" value="ABC_transporter_ATP-bind"/>
</dbReference>
<sequence length="246" mass="26685">MNDIRIENATLTYLGDAQPIFSDLSVQFEAGSWTALLGPSGCGKSTLLRYIAGLLTEKVTFTAKTVVPSLTQLSSNVAYMAQQDLLMPWLTVVDNVCLATRLNGQRVEANTKAKAMALLEQVGLDSKANVLPNELSGGQKQRVALARTLMQDKSIVLMDEPFSALDAVTRHKLQNLAAQLLCDKTVLLITHDPQEALRLGEQILVMNGKPAQLNKVVPPQSAIPRDIDGEFATIQQSILEHLGGHS</sequence>
<gene>
    <name evidence="5" type="ORF">ECB94_05715</name>
</gene>
<evidence type="ECO:0000313" key="6">
    <source>
        <dbReference type="Proteomes" id="UP000279760"/>
    </source>
</evidence>
<dbReference type="InterPro" id="IPR003593">
    <property type="entry name" value="AAA+_ATPase"/>
</dbReference>
<evidence type="ECO:0000256" key="4">
    <source>
        <dbReference type="ARBA" id="ARBA00022840"/>
    </source>
</evidence>
<name>A0A3G4VCE8_9VIBR</name>
<dbReference type="GeneID" id="64087159"/>
<dbReference type="PROSITE" id="PS50893">
    <property type="entry name" value="ABC_TRANSPORTER_2"/>
    <property type="match status" value="1"/>
</dbReference>
<proteinExistence type="inferred from homology"/>